<proteinExistence type="predicted"/>
<dbReference type="EMBL" id="CAFBLU010000007">
    <property type="protein sequence ID" value="CAB4868281.1"/>
    <property type="molecule type" value="Genomic_DNA"/>
</dbReference>
<dbReference type="InterPro" id="IPR000600">
    <property type="entry name" value="ROK"/>
</dbReference>
<evidence type="ECO:0000313" key="1">
    <source>
        <dbReference type="EMBL" id="CAB4868281.1"/>
    </source>
</evidence>
<dbReference type="AlphaFoldDB" id="A0A6J7DD75"/>
<dbReference type="InterPro" id="IPR043129">
    <property type="entry name" value="ATPase_NBD"/>
</dbReference>
<sequence length="325" mass="32841">MNKVAAECTIGVDLGGTKVLAGVLDADLGIRSRVRHEVAGLSRPDLIDVIVATVEEARRGVADEPVAVGIGVPATFDHSTGRVVRSTHLPLMDLAIEDLLAERLGLPVVADNDATCAAIAEHRAGAAVGVGNAVVMTLGTGIGAGLVMDGEVRRGSHGAAGELGHLPVEPGGLECGLGCPGRGCLETRVSGPALEREAERVAIARPQSELAKAAANGPLRGARVVELAHDGDLAALEALGIVGQWLGTGLVAIANLLDPELVVVGGGLAAAGDLLLEPARSVLRERAMPPAALEMEIIPAKFGADAGLIGASLLARDRAARDGNG</sequence>
<organism evidence="1">
    <name type="scientific">freshwater metagenome</name>
    <dbReference type="NCBI Taxonomy" id="449393"/>
    <lineage>
        <taxon>unclassified sequences</taxon>
        <taxon>metagenomes</taxon>
        <taxon>ecological metagenomes</taxon>
    </lineage>
</organism>
<dbReference type="PANTHER" id="PTHR18964:SF173">
    <property type="entry name" value="GLUCOKINASE"/>
    <property type="match status" value="1"/>
</dbReference>
<gene>
    <name evidence="1" type="ORF">UFOPK3444_00576</name>
</gene>
<accession>A0A6J7DD75</accession>
<dbReference type="Gene3D" id="3.30.420.40">
    <property type="match status" value="2"/>
</dbReference>
<protein>
    <submittedName>
        <fullName evidence="1">Unannotated protein</fullName>
    </submittedName>
</protein>
<dbReference type="PANTHER" id="PTHR18964">
    <property type="entry name" value="ROK (REPRESSOR, ORF, KINASE) FAMILY"/>
    <property type="match status" value="1"/>
</dbReference>
<dbReference type="InterPro" id="IPR049874">
    <property type="entry name" value="ROK_cs"/>
</dbReference>
<dbReference type="Pfam" id="PF00480">
    <property type="entry name" value="ROK"/>
    <property type="match status" value="1"/>
</dbReference>
<dbReference type="PROSITE" id="PS01125">
    <property type="entry name" value="ROK"/>
    <property type="match status" value="1"/>
</dbReference>
<dbReference type="SUPFAM" id="SSF53067">
    <property type="entry name" value="Actin-like ATPase domain"/>
    <property type="match status" value="1"/>
</dbReference>
<reference evidence="1" key="1">
    <citation type="submission" date="2020-05" db="EMBL/GenBank/DDBJ databases">
        <authorList>
            <person name="Chiriac C."/>
            <person name="Salcher M."/>
            <person name="Ghai R."/>
            <person name="Kavagutti S V."/>
        </authorList>
    </citation>
    <scope>NUCLEOTIDE SEQUENCE</scope>
</reference>
<name>A0A6J7DD75_9ZZZZ</name>